<feature type="compositionally biased region" description="Basic and acidic residues" evidence="5">
    <location>
        <begin position="88"/>
        <end position="99"/>
    </location>
</feature>
<evidence type="ECO:0000256" key="5">
    <source>
        <dbReference type="SAM" id="MobiDB-lite"/>
    </source>
</evidence>
<comment type="similarity">
    <text evidence="1">Belongs to the CbxX/CfxQ family.</text>
</comment>
<proteinExistence type="inferred from homology"/>
<dbReference type="InterPro" id="IPR002110">
    <property type="entry name" value="Ankyrin_rpt"/>
</dbReference>
<feature type="domain" description="ATPase AAA-type core" evidence="6">
    <location>
        <begin position="178"/>
        <end position="233"/>
    </location>
</feature>
<dbReference type="GO" id="GO:0016887">
    <property type="term" value="F:ATP hydrolysis activity"/>
    <property type="evidence" value="ECO:0007669"/>
    <property type="project" value="InterPro"/>
</dbReference>
<dbReference type="InterPro" id="IPR027417">
    <property type="entry name" value="P-loop_NTPase"/>
</dbReference>
<keyword evidence="3" id="KW-0067">ATP-binding</keyword>
<feature type="compositionally biased region" description="Basic and acidic residues" evidence="5">
    <location>
        <begin position="112"/>
        <end position="130"/>
    </location>
</feature>
<dbReference type="Gene3D" id="3.40.50.300">
    <property type="entry name" value="P-loop containing nucleotide triphosphate hydrolases"/>
    <property type="match status" value="1"/>
</dbReference>
<evidence type="ECO:0000259" key="6">
    <source>
        <dbReference type="Pfam" id="PF00004"/>
    </source>
</evidence>
<protein>
    <recommendedName>
        <fullName evidence="6">ATPase AAA-type core domain-containing protein</fullName>
    </recommendedName>
</protein>
<feature type="region of interest" description="Disordered" evidence="5">
    <location>
        <begin position="50"/>
        <end position="75"/>
    </location>
</feature>
<dbReference type="PROSITE" id="PS50297">
    <property type="entry name" value="ANK_REP_REGION"/>
    <property type="match status" value="1"/>
</dbReference>
<comment type="caution">
    <text evidence="7">The sequence shown here is derived from an EMBL/GenBank/DDBJ whole genome shotgun (WGS) entry which is preliminary data.</text>
</comment>
<evidence type="ECO:0000256" key="3">
    <source>
        <dbReference type="ARBA" id="ARBA00022840"/>
    </source>
</evidence>
<dbReference type="Proteomes" id="UP001229421">
    <property type="component" value="Unassembled WGS sequence"/>
</dbReference>
<dbReference type="PANTHER" id="PTHR43392">
    <property type="entry name" value="AAA-TYPE ATPASE FAMILY PROTEIN / ANKYRIN REPEAT FAMILY PROTEIN"/>
    <property type="match status" value="1"/>
</dbReference>
<evidence type="ECO:0000256" key="1">
    <source>
        <dbReference type="ARBA" id="ARBA00010378"/>
    </source>
</evidence>
<feature type="region of interest" description="Disordered" evidence="5">
    <location>
        <begin position="88"/>
        <end position="130"/>
    </location>
</feature>
<organism evidence="7 8">
    <name type="scientific">Tagetes erecta</name>
    <name type="common">African marigold</name>
    <dbReference type="NCBI Taxonomy" id="13708"/>
    <lineage>
        <taxon>Eukaryota</taxon>
        <taxon>Viridiplantae</taxon>
        <taxon>Streptophyta</taxon>
        <taxon>Embryophyta</taxon>
        <taxon>Tracheophyta</taxon>
        <taxon>Spermatophyta</taxon>
        <taxon>Magnoliopsida</taxon>
        <taxon>eudicotyledons</taxon>
        <taxon>Gunneridae</taxon>
        <taxon>Pentapetalae</taxon>
        <taxon>asterids</taxon>
        <taxon>campanulids</taxon>
        <taxon>Asterales</taxon>
        <taxon>Asteraceae</taxon>
        <taxon>Asteroideae</taxon>
        <taxon>Heliantheae alliance</taxon>
        <taxon>Tageteae</taxon>
        <taxon>Tagetes</taxon>
    </lineage>
</organism>
<dbReference type="SUPFAM" id="SSF48403">
    <property type="entry name" value="Ankyrin repeat"/>
    <property type="match status" value="1"/>
</dbReference>
<dbReference type="Gene3D" id="1.10.8.60">
    <property type="match status" value="1"/>
</dbReference>
<dbReference type="SUPFAM" id="SSF52540">
    <property type="entry name" value="P-loop containing nucleoside triphosphate hydrolases"/>
    <property type="match status" value="1"/>
</dbReference>
<reference evidence="7" key="1">
    <citation type="journal article" date="2023" name="bioRxiv">
        <title>Improved chromosome-level genome assembly for marigold (Tagetes erecta).</title>
        <authorList>
            <person name="Jiang F."/>
            <person name="Yuan L."/>
            <person name="Wang S."/>
            <person name="Wang H."/>
            <person name="Xu D."/>
            <person name="Wang A."/>
            <person name="Fan W."/>
        </authorList>
    </citation>
    <scope>NUCLEOTIDE SEQUENCE</scope>
    <source>
        <strain evidence="7">WSJ</strain>
        <tissue evidence="7">Leaf</tissue>
    </source>
</reference>
<evidence type="ECO:0000256" key="2">
    <source>
        <dbReference type="ARBA" id="ARBA00022741"/>
    </source>
</evidence>
<feature type="repeat" description="ANK" evidence="4">
    <location>
        <begin position="27"/>
        <end position="59"/>
    </location>
</feature>
<sequence length="394" mass="44629">MAKNLTGPETVAKNGCDKVPIEAKTTNGMTPLHSALERSRKSYVEKLLRHNASSSAKENESIIPLDHESEGSRNEKLKALVNTYLEEKQRKRTNAEEEHKRKHSHIEEEEEEQKKRRDTEADGETNAKMDEVEKELSNIVGLHELKLQIRNWAKGMLLHERRRGLGLNVQTRRLPHFVFLGNPGTGKTMIARILGKLLCLVGVLATNKVKEVQRTDLVGQYIGHTGVKTRNVVLARDFGLEALEEIMSVMDNGTTSVIFAGYPEPMKRVISSNEGFRRRVTKIFTFDDFSTEDLANILHLKMNSQTKDDPLYGFKLHPLCTMKTIADIIGSETTKDQRKEMNGGLVDHLLVNAIENLDSRLSLDCWDTEELLTITLEDLECGIKSFSIRENKVK</sequence>
<feature type="compositionally biased region" description="Basic and acidic residues" evidence="5">
    <location>
        <begin position="57"/>
        <end position="75"/>
    </location>
</feature>
<evidence type="ECO:0000313" key="7">
    <source>
        <dbReference type="EMBL" id="KAK1427435.1"/>
    </source>
</evidence>
<dbReference type="EMBL" id="JAUHHV010000004">
    <property type="protein sequence ID" value="KAK1427435.1"/>
    <property type="molecule type" value="Genomic_DNA"/>
</dbReference>
<accession>A0AAD8KX88</accession>
<evidence type="ECO:0000256" key="4">
    <source>
        <dbReference type="PROSITE-ProRule" id="PRU00023"/>
    </source>
</evidence>
<keyword evidence="2" id="KW-0547">Nucleotide-binding</keyword>
<dbReference type="PROSITE" id="PS50088">
    <property type="entry name" value="ANK_REPEAT"/>
    <property type="match status" value="1"/>
</dbReference>
<dbReference type="InterPro" id="IPR036770">
    <property type="entry name" value="Ankyrin_rpt-contain_sf"/>
</dbReference>
<keyword evidence="8" id="KW-1185">Reference proteome</keyword>
<dbReference type="InterPro" id="IPR050773">
    <property type="entry name" value="CbxX/CfxQ_RuBisCO_ESX"/>
</dbReference>
<name>A0AAD8KX88_TARER</name>
<dbReference type="AlphaFoldDB" id="A0AAD8KX88"/>
<keyword evidence="4" id="KW-0040">ANK repeat</keyword>
<dbReference type="InterPro" id="IPR003959">
    <property type="entry name" value="ATPase_AAA_core"/>
</dbReference>
<feature type="region of interest" description="Disordered" evidence="5">
    <location>
        <begin position="1"/>
        <end position="37"/>
    </location>
</feature>
<dbReference type="Gene3D" id="1.25.40.20">
    <property type="entry name" value="Ankyrin repeat-containing domain"/>
    <property type="match status" value="1"/>
</dbReference>
<dbReference type="PRINTS" id="PR00819">
    <property type="entry name" value="CBXCFQXSUPER"/>
</dbReference>
<evidence type="ECO:0000313" key="8">
    <source>
        <dbReference type="Proteomes" id="UP001229421"/>
    </source>
</evidence>
<dbReference type="GO" id="GO:0005524">
    <property type="term" value="F:ATP binding"/>
    <property type="evidence" value="ECO:0007669"/>
    <property type="project" value="UniProtKB-KW"/>
</dbReference>
<dbReference type="PANTHER" id="PTHR43392:SF2">
    <property type="entry name" value="AAA-TYPE ATPASE FAMILY PROTEIN _ ANKYRIN REPEAT FAMILY PROTEIN"/>
    <property type="match status" value="1"/>
</dbReference>
<gene>
    <name evidence="7" type="ORF">QVD17_16121</name>
</gene>
<dbReference type="InterPro" id="IPR000641">
    <property type="entry name" value="CbxX/CfxQ"/>
</dbReference>
<dbReference type="Pfam" id="PF00004">
    <property type="entry name" value="AAA"/>
    <property type="match status" value="1"/>
</dbReference>